<keyword evidence="6 9" id="KW-0472">Membrane</keyword>
<evidence type="ECO:0000256" key="6">
    <source>
        <dbReference type="ARBA" id="ARBA00023136"/>
    </source>
</evidence>
<keyword evidence="5 11" id="KW-1133">Transmembrane helix</keyword>
<dbReference type="EMBL" id="DRMS01000378">
    <property type="protein sequence ID" value="HFC93151.1"/>
    <property type="molecule type" value="Genomic_DNA"/>
</dbReference>
<dbReference type="GO" id="GO:0000917">
    <property type="term" value="P:division septum assembly"/>
    <property type="evidence" value="ECO:0007669"/>
    <property type="project" value="TreeGrafter"/>
</dbReference>
<evidence type="ECO:0000256" key="3">
    <source>
        <dbReference type="ARBA" id="ARBA00022618"/>
    </source>
</evidence>
<keyword evidence="3 8" id="KW-0132">Cell division</keyword>
<comment type="caution">
    <text evidence="13">The sequence shown here is derived from an EMBL/GenBank/DDBJ whole genome shotgun (WGS) entry which is preliminary data.</text>
</comment>
<dbReference type="InterPro" id="IPR011919">
    <property type="entry name" value="Cell_div_ZipA"/>
</dbReference>
<dbReference type="PANTHER" id="PTHR38685:SF1">
    <property type="entry name" value="CELL DIVISION PROTEIN ZIPA"/>
    <property type="match status" value="1"/>
</dbReference>
<evidence type="ECO:0000259" key="12">
    <source>
        <dbReference type="SMART" id="SM00771"/>
    </source>
</evidence>
<keyword evidence="2 9" id="KW-0997">Cell inner membrane</keyword>
<keyword evidence="7 8" id="KW-0131">Cell cycle</keyword>
<dbReference type="AlphaFoldDB" id="A0A7V2T103"/>
<comment type="function">
    <text evidence="8">Essential cell division protein that stabilizes the FtsZ protofilaments by cross-linking them and that serves as a cytoplasmic membrane anchor for the Z ring. Also required for the recruitment to the septal ring of downstream cell division proteins.</text>
</comment>
<comment type="subcellular location">
    <subcellularLocation>
        <location evidence="9">Cell inner membrane</location>
        <topology evidence="9">Single-pass type I membrane protein</topology>
    </subcellularLocation>
</comment>
<dbReference type="SUPFAM" id="SSF64383">
    <property type="entry name" value="Cell-division protein ZipA, C-terminal domain"/>
    <property type="match status" value="1"/>
</dbReference>
<organism evidence="13">
    <name type="scientific">Leucothrix mucor</name>
    <dbReference type="NCBI Taxonomy" id="45248"/>
    <lineage>
        <taxon>Bacteria</taxon>
        <taxon>Pseudomonadati</taxon>
        <taxon>Pseudomonadota</taxon>
        <taxon>Gammaproteobacteria</taxon>
        <taxon>Thiotrichales</taxon>
        <taxon>Thiotrichaceae</taxon>
        <taxon>Leucothrix</taxon>
    </lineage>
</organism>
<evidence type="ECO:0000256" key="11">
    <source>
        <dbReference type="SAM" id="Phobius"/>
    </source>
</evidence>
<evidence type="ECO:0000313" key="13">
    <source>
        <dbReference type="EMBL" id="HFC93151.1"/>
    </source>
</evidence>
<evidence type="ECO:0000256" key="10">
    <source>
        <dbReference type="SAM" id="MobiDB-lite"/>
    </source>
</evidence>
<dbReference type="Gene3D" id="3.30.1400.10">
    <property type="entry name" value="ZipA, C-terminal FtsZ-binding domain"/>
    <property type="match status" value="1"/>
</dbReference>
<accession>A0A7V2T103</accession>
<evidence type="ECO:0000256" key="4">
    <source>
        <dbReference type="ARBA" id="ARBA00022692"/>
    </source>
</evidence>
<feature type="region of interest" description="Disordered" evidence="10">
    <location>
        <begin position="61"/>
        <end position="80"/>
    </location>
</feature>
<dbReference type="InterPro" id="IPR007449">
    <property type="entry name" value="ZipA_FtsZ-bd_C"/>
</dbReference>
<dbReference type="SMART" id="SM00771">
    <property type="entry name" value="ZipA_C"/>
    <property type="match status" value="1"/>
</dbReference>
<evidence type="ECO:0000256" key="5">
    <source>
        <dbReference type="ARBA" id="ARBA00022989"/>
    </source>
</evidence>
<evidence type="ECO:0000256" key="9">
    <source>
        <dbReference type="RuleBase" id="RU003613"/>
    </source>
</evidence>
<keyword evidence="4 9" id="KW-0812">Transmembrane</keyword>
<dbReference type="GO" id="GO:0005886">
    <property type="term" value="C:plasma membrane"/>
    <property type="evidence" value="ECO:0007669"/>
    <property type="project" value="UniProtKB-SubCell"/>
</dbReference>
<protein>
    <recommendedName>
        <fullName evidence="8">Cell division protein ZipA</fullName>
    </recommendedName>
</protein>
<dbReference type="Proteomes" id="UP000885750">
    <property type="component" value="Unassembled WGS sequence"/>
</dbReference>
<dbReference type="PANTHER" id="PTHR38685">
    <property type="entry name" value="CELL DIVISION PROTEIN ZIPA"/>
    <property type="match status" value="1"/>
</dbReference>
<evidence type="ECO:0000256" key="8">
    <source>
        <dbReference type="RuleBase" id="RU003612"/>
    </source>
</evidence>
<feature type="transmembrane region" description="Helical" evidence="11">
    <location>
        <begin position="6"/>
        <end position="22"/>
    </location>
</feature>
<evidence type="ECO:0000256" key="2">
    <source>
        <dbReference type="ARBA" id="ARBA00022519"/>
    </source>
</evidence>
<comment type="similarity">
    <text evidence="8">Belongs to the ZipA family.</text>
</comment>
<dbReference type="Pfam" id="PF04354">
    <property type="entry name" value="ZipA_C"/>
    <property type="match status" value="1"/>
</dbReference>
<keyword evidence="1 9" id="KW-1003">Cell membrane</keyword>
<dbReference type="InterPro" id="IPR036765">
    <property type="entry name" value="ZipA_FtsZ-bd_C_sf"/>
</dbReference>
<sequence>MNIISILITLAGIIAILGLYVISKLSQQKQPKDKVIIIPKIHDDKGHLMSSVLGDFSAADGSTPPPIATPKEAEEQQSPPVEERQIVLFIAALNDSGIDGNKIPAVLEKHNLQFGEMDIYHYLMNTDQEKDISIFRIANGVKPWTLVATELANSTTPGLSIIMQLPSATNDYAAMELFITHAKGIAIDLGAQLKNAKQKNFSALDKEELLASVS</sequence>
<evidence type="ECO:0000256" key="7">
    <source>
        <dbReference type="ARBA" id="ARBA00023306"/>
    </source>
</evidence>
<gene>
    <name evidence="13" type="ORF">ENJ51_10100</name>
</gene>
<reference evidence="13" key="1">
    <citation type="journal article" date="2020" name="mSystems">
        <title>Genome- and Community-Level Interaction Insights into Carbon Utilization and Element Cycling Functions of Hydrothermarchaeota in Hydrothermal Sediment.</title>
        <authorList>
            <person name="Zhou Z."/>
            <person name="Liu Y."/>
            <person name="Xu W."/>
            <person name="Pan J."/>
            <person name="Luo Z.H."/>
            <person name="Li M."/>
        </authorList>
    </citation>
    <scope>NUCLEOTIDE SEQUENCE [LARGE SCALE GENOMIC DNA]</scope>
    <source>
        <strain evidence="13">HyVt-493</strain>
    </source>
</reference>
<feature type="domain" description="ZipA C-terminal FtsZ-binding" evidence="12">
    <location>
        <begin position="82"/>
        <end position="213"/>
    </location>
</feature>
<name>A0A7V2T103_LEUMU</name>
<dbReference type="GO" id="GO:0032153">
    <property type="term" value="C:cell division site"/>
    <property type="evidence" value="ECO:0007669"/>
    <property type="project" value="TreeGrafter"/>
</dbReference>
<proteinExistence type="inferred from homology"/>
<evidence type="ECO:0000256" key="1">
    <source>
        <dbReference type="ARBA" id="ARBA00022475"/>
    </source>
</evidence>